<dbReference type="InterPro" id="IPR047197">
    <property type="entry name" value="THYN1-like_EVE"/>
</dbReference>
<protein>
    <recommendedName>
        <fullName evidence="2">EVE domain-containing protein</fullName>
    </recommendedName>
</protein>
<evidence type="ECO:0000313" key="3">
    <source>
        <dbReference type="EMBL" id="GAA5502426.1"/>
    </source>
</evidence>
<dbReference type="SUPFAM" id="SSF88697">
    <property type="entry name" value="PUA domain-like"/>
    <property type="match status" value="1"/>
</dbReference>
<evidence type="ECO:0000259" key="2">
    <source>
        <dbReference type="Pfam" id="PF01878"/>
    </source>
</evidence>
<dbReference type="InterPro" id="IPR002740">
    <property type="entry name" value="EVE_domain"/>
</dbReference>
<evidence type="ECO:0000256" key="1">
    <source>
        <dbReference type="SAM" id="MobiDB-lite"/>
    </source>
</evidence>
<gene>
    <name evidence="3" type="ORF">Dxin01_02170</name>
</gene>
<organism evidence="3 4">
    <name type="scientific">Deinococcus xinjiangensis</name>
    <dbReference type="NCBI Taxonomy" id="457454"/>
    <lineage>
        <taxon>Bacteria</taxon>
        <taxon>Thermotogati</taxon>
        <taxon>Deinococcota</taxon>
        <taxon>Deinococci</taxon>
        <taxon>Deinococcales</taxon>
        <taxon>Deinococcaceae</taxon>
        <taxon>Deinococcus</taxon>
    </lineage>
</organism>
<dbReference type="EMBL" id="BAABRN010000023">
    <property type="protein sequence ID" value="GAA5502426.1"/>
    <property type="molecule type" value="Genomic_DNA"/>
</dbReference>
<dbReference type="InterPro" id="IPR052181">
    <property type="entry name" value="5hmC_binding"/>
</dbReference>
<proteinExistence type="predicted"/>
<sequence length="159" mass="17950">MPYWLLKSEPDCYSYADLERLGRDHWNGVRNYQARNYLRQMKAGDPCLFYYSSTKPAGIAGVARVVRSGYPDPSQFDPSSDFYDPKSPQSEPRWTTVDVEPVQLLPKFLPLETIRELPAWDASPLTRKGNRLSVLPVTPEQFEAALAAGGAEDLLTTDH</sequence>
<reference evidence="3 4" key="1">
    <citation type="submission" date="2024-02" db="EMBL/GenBank/DDBJ databases">
        <title>Deinococcus xinjiangensis NBRC 107630.</title>
        <authorList>
            <person name="Ichikawa N."/>
            <person name="Katano-Makiyama Y."/>
            <person name="Hidaka K."/>
        </authorList>
    </citation>
    <scope>NUCLEOTIDE SEQUENCE [LARGE SCALE GENOMIC DNA]</scope>
    <source>
        <strain evidence="3 4">NBRC 107630</strain>
    </source>
</reference>
<evidence type="ECO:0000313" key="4">
    <source>
        <dbReference type="Proteomes" id="UP001458946"/>
    </source>
</evidence>
<feature type="region of interest" description="Disordered" evidence="1">
    <location>
        <begin position="70"/>
        <end position="93"/>
    </location>
</feature>
<feature type="domain" description="EVE" evidence="2">
    <location>
        <begin position="3"/>
        <end position="144"/>
    </location>
</feature>
<dbReference type="PANTHER" id="PTHR14087:SF7">
    <property type="entry name" value="THYMOCYTE NUCLEAR PROTEIN 1"/>
    <property type="match status" value="1"/>
</dbReference>
<keyword evidence="4" id="KW-1185">Reference proteome</keyword>
<dbReference type="Gene3D" id="3.10.590.10">
    <property type="entry name" value="ph1033 like domains"/>
    <property type="match status" value="1"/>
</dbReference>
<dbReference type="InterPro" id="IPR015947">
    <property type="entry name" value="PUA-like_sf"/>
</dbReference>
<dbReference type="Pfam" id="PF01878">
    <property type="entry name" value="EVE"/>
    <property type="match status" value="1"/>
</dbReference>
<accession>A0ABP9VAY4</accession>
<dbReference type="Proteomes" id="UP001458946">
    <property type="component" value="Unassembled WGS sequence"/>
</dbReference>
<dbReference type="RefSeq" id="WP_353542391.1">
    <property type="nucleotide sequence ID" value="NZ_BAABRN010000023.1"/>
</dbReference>
<dbReference type="CDD" id="cd21133">
    <property type="entry name" value="EVE"/>
    <property type="match status" value="1"/>
</dbReference>
<dbReference type="PANTHER" id="PTHR14087">
    <property type="entry name" value="THYMOCYTE NUCLEAR PROTEIN 1"/>
    <property type="match status" value="1"/>
</dbReference>
<name>A0ABP9VAY4_9DEIO</name>
<comment type="caution">
    <text evidence="3">The sequence shown here is derived from an EMBL/GenBank/DDBJ whole genome shotgun (WGS) entry which is preliminary data.</text>
</comment>